<dbReference type="InterPro" id="IPR001138">
    <property type="entry name" value="Zn2Cys6_DnaBD"/>
</dbReference>
<dbReference type="EMBL" id="DS268109">
    <property type="protein sequence ID" value="KMM63759.1"/>
    <property type="molecule type" value="Genomic_DNA"/>
</dbReference>
<reference evidence="9" key="2">
    <citation type="journal article" date="2009" name="Genome Res.">
        <title>Comparative genomic analyses of the human fungal pathogens Coccidioides and their relatives.</title>
        <authorList>
            <person name="Sharpton T.J."/>
            <person name="Stajich J.E."/>
            <person name="Rounsley S.D."/>
            <person name="Gardner M.J."/>
            <person name="Wortman J.R."/>
            <person name="Jordar V.S."/>
            <person name="Maiti R."/>
            <person name="Kodira C.D."/>
            <person name="Neafsey D.E."/>
            <person name="Zeng Q."/>
            <person name="Hung C.-Y."/>
            <person name="McMahan C."/>
            <person name="Muszewska A."/>
            <person name="Grynberg M."/>
            <person name="Mandel M.A."/>
            <person name="Kellner E.M."/>
            <person name="Barker B.M."/>
            <person name="Galgiani J.N."/>
            <person name="Orbach M.J."/>
            <person name="Kirkland T.N."/>
            <person name="Cole G.T."/>
            <person name="Henn M.R."/>
            <person name="Birren B.W."/>
            <person name="Taylor J.W."/>
        </authorList>
    </citation>
    <scope>NUCLEOTIDE SEQUENCE [LARGE SCALE GENOMIC DNA]</scope>
    <source>
        <strain evidence="9">RMSCC 3488</strain>
    </source>
</reference>
<evidence type="ECO:0000256" key="1">
    <source>
        <dbReference type="ARBA" id="ARBA00004123"/>
    </source>
</evidence>
<evidence type="ECO:0000256" key="2">
    <source>
        <dbReference type="ARBA" id="ARBA00023015"/>
    </source>
</evidence>
<keyword evidence="3" id="KW-0238">DNA-binding</keyword>
<feature type="compositionally biased region" description="Low complexity" evidence="6">
    <location>
        <begin position="29"/>
        <end position="40"/>
    </location>
</feature>
<dbReference type="Gene3D" id="4.10.240.10">
    <property type="entry name" value="Zn(2)-C6 fungal-type DNA-binding domain"/>
    <property type="match status" value="1"/>
</dbReference>
<dbReference type="SUPFAM" id="SSF57701">
    <property type="entry name" value="Zn2/Cys6 DNA-binding domain"/>
    <property type="match status" value="1"/>
</dbReference>
<dbReference type="GO" id="GO:0003677">
    <property type="term" value="F:DNA binding"/>
    <property type="evidence" value="ECO:0007669"/>
    <property type="project" value="UniProtKB-KW"/>
</dbReference>
<feature type="region of interest" description="Disordered" evidence="6">
    <location>
        <begin position="98"/>
        <end position="123"/>
    </location>
</feature>
<keyword evidence="5" id="KW-0539">Nucleus</keyword>
<dbReference type="GO" id="GO:0000981">
    <property type="term" value="F:DNA-binding transcription factor activity, RNA polymerase II-specific"/>
    <property type="evidence" value="ECO:0007669"/>
    <property type="project" value="InterPro"/>
</dbReference>
<dbReference type="Proteomes" id="UP000054567">
    <property type="component" value="Unassembled WGS sequence"/>
</dbReference>
<reference evidence="9" key="3">
    <citation type="journal article" date="2010" name="Genome Res.">
        <title>Population genomic sequencing of Coccidioides fungi reveals recent hybridization and transposon control.</title>
        <authorList>
            <person name="Neafsey D.E."/>
            <person name="Barker B.M."/>
            <person name="Sharpton T.J."/>
            <person name="Stajich J.E."/>
            <person name="Park D.J."/>
            <person name="Whiston E."/>
            <person name="Hung C.-Y."/>
            <person name="McMahan C."/>
            <person name="White J."/>
            <person name="Sykes S."/>
            <person name="Heiman D."/>
            <person name="Young S."/>
            <person name="Zeng Q."/>
            <person name="Abouelleil A."/>
            <person name="Aftuck L."/>
            <person name="Bessette D."/>
            <person name="Brown A."/>
            <person name="FitzGerald M."/>
            <person name="Lui A."/>
            <person name="Macdonald J.P."/>
            <person name="Priest M."/>
            <person name="Orbach M.J."/>
            <person name="Galgiani J.N."/>
            <person name="Kirkland T.N."/>
            <person name="Cole G.T."/>
            <person name="Birren B.W."/>
            <person name="Henn M.R."/>
            <person name="Taylor J.W."/>
            <person name="Rounsley S.D."/>
        </authorList>
    </citation>
    <scope>NUCLEOTIDE SEQUENCE [LARGE SCALE GENOMIC DNA]</scope>
    <source>
        <strain evidence="9">RMSCC 3488</strain>
    </source>
</reference>
<sequence length="675" mass="74951">MATKPKASNPLAKHENDNPQKPQLNPAQSSPHPSNAGSSSTFMKATNRRRTKCFSGCWTCRSRRVKCDETTPLCQRCRQVGVQCEGYGIRLNWVHYRPTPSSDGTSHDGHDGDQEDDGQAPGTRACRRSLTYLGVSSVPRLSSPELDVTLRQIDAWSPVGESPGLEQGGFSVFPAAPDGRLVLDLGTPSPTPSDYRVSGELSATETVNQTDDLRRESPLSPAASSAGRGRQEQYVCPDAVPVAQTLLSLGWERDHVPRPESPVVGQIQSPLRQQYGHSPPRHLDVLSMPASQKRLMHHWVTFTSSKIVLLDEPHNPCRTMMLPMALKGLMSSSEDSNADVAIFHAICASAAFNLFELGGRANEQDRALALNHEQQAIRHLRHNLARADEHRDQSFAMAIMACIAVEAISGTTQRWRTHVQGGLAYLAKLHSCGVEEVVLSGFRRHMVSMAILCDFPVRDDLKSFLNDDERFVEGLEFTFPYYGVSRSFLREHDRMNAFAATIATSTVRTPTLEKELDAFELQLYLNFPGLPPQDLVSSSSKAHGLVLHHIAKVFYYAGLVFFQRSIRHAAVATVQTLVELGVHELESIERVGKGELGCMMLWPVLVLGAECGSSGVQQRMRAWFRDQRKLGFRNLVVLEELVDAVWRARADSAADGRNVDWRDLIVLARFDVFRL</sequence>
<comment type="subcellular location">
    <subcellularLocation>
        <location evidence="1">Nucleus</location>
    </subcellularLocation>
</comment>
<evidence type="ECO:0000313" key="9">
    <source>
        <dbReference type="Proteomes" id="UP000054567"/>
    </source>
</evidence>
<feature type="compositionally biased region" description="Polar residues" evidence="6">
    <location>
        <begin position="19"/>
        <end position="28"/>
    </location>
</feature>
<evidence type="ECO:0000256" key="5">
    <source>
        <dbReference type="ARBA" id="ARBA00023242"/>
    </source>
</evidence>
<dbReference type="OrthoDB" id="3598904at2759"/>
<dbReference type="SMART" id="SM00066">
    <property type="entry name" value="GAL4"/>
    <property type="match status" value="1"/>
</dbReference>
<protein>
    <recommendedName>
        <fullName evidence="7">Zn(2)-C6 fungal-type domain-containing protein</fullName>
    </recommendedName>
</protein>
<dbReference type="PROSITE" id="PS00463">
    <property type="entry name" value="ZN2_CY6_FUNGAL_1"/>
    <property type="match status" value="1"/>
</dbReference>
<keyword evidence="4" id="KW-0804">Transcription</keyword>
<reference evidence="8 9" key="1">
    <citation type="submission" date="2007-06" db="EMBL/GenBank/DDBJ databases">
        <title>The Genome Sequence of Coccidioides posadasii RMSCC_3488.</title>
        <authorList>
            <consortium name="Coccidioides Genome Resources Consortium"/>
            <consortium name="The Broad Institute Genome Sequencing Platform"/>
            <person name="Henn M.R."/>
            <person name="Sykes S."/>
            <person name="Young S."/>
            <person name="Jaffe D."/>
            <person name="Berlin A."/>
            <person name="Alvarez P."/>
            <person name="Butler J."/>
            <person name="Gnerre S."/>
            <person name="Grabherr M."/>
            <person name="Mauceli E."/>
            <person name="Brockman W."/>
            <person name="Kodira C."/>
            <person name="Alvarado L."/>
            <person name="Zeng Q."/>
            <person name="Crawford M."/>
            <person name="Antoine C."/>
            <person name="Devon K."/>
            <person name="Galgiani J."/>
            <person name="Orsborn K."/>
            <person name="Lewis M.L."/>
            <person name="Nusbaum C."/>
            <person name="Galagan J."/>
            <person name="Birren B."/>
        </authorList>
    </citation>
    <scope>NUCLEOTIDE SEQUENCE [LARGE SCALE GENOMIC DNA]</scope>
    <source>
        <strain evidence="8 9">RMSCC 3488</strain>
    </source>
</reference>
<dbReference type="CDD" id="cd00067">
    <property type="entry name" value="GAL4"/>
    <property type="match status" value="1"/>
</dbReference>
<dbReference type="PANTHER" id="PTHR37534">
    <property type="entry name" value="TRANSCRIPTIONAL ACTIVATOR PROTEIN UGA3"/>
    <property type="match status" value="1"/>
</dbReference>
<dbReference type="VEuPathDB" id="FungiDB:CPAG_00113"/>
<dbReference type="PANTHER" id="PTHR37534:SF46">
    <property type="entry name" value="ZN(II)2CYS6 TRANSCRIPTION FACTOR (EUROFUNG)"/>
    <property type="match status" value="1"/>
</dbReference>
<dbReference type="InterPro" id="IPR021858">
    <property type="entry name" value="Fun_TF"/>
</dbReference>
<feature type="region of interest" description="Disordered" evidence="6">
    <location>
        <begin position="1"/>
        <end position="43"/>
    </location>
</feature>
<feature type="compositionally biased region" description="Polar residues" evidence="6">
    <location>
        <begin position="201"/>
        <end position="210"/>
    </location>
</feature>
<accession>A0A0J6F470</accession>
<organism evidence="8 9">
    <name type="scientific">Coccidioides posadasii RMSCC 3488</name>
    <dbReference type="NCBI Taxonomy" id="454284"/>
    <lineage>
        <taxon>Eukaryota</taxon>
        <taxon>Fungi</taxon>
        <taxon>Dikarya</taxon>
        <taxon>Ascomycota</taxon>
        <taxon>Pezizomycotina</taxon>
        <taxon>Eurotiomycetes</taxon>
        <taxon>Eurotiomycetidae</taxon>
        <taxon>Onygenales</taxon>
        <taxon>Onygenaceae</taxon>
        <taxon>Coccidioides</taxon>
    </lineage>
</organism>
<dbReference type="Pfam" id="PF00172">
    <property type="entry name" value="Zn_clus"/>
    <property type="match status" value="1"/>
</dbReference>
<gene>
    <name evidence="8" type="ORF">CPAG_00113</name>
</gene>
<dbReference type="AlphaFoldDB" id="A0A0J6F470"/>
<evidence type="ECO:0000256" key="6">
    <source>
        <dbReference type="SAM" id="MobiDB-lite"/>
    </source>
</evidence>
<keyword evidence="2" id="KW-0805">Transcription regulation</keyword>
<dbReference type="InterPro" id="IPR036864">
    <property type="entry name" value="Zn2-C6_fun-type_DNA-bd_sf"/>
</dbReference>
<name>A0A0J6F470_COCPO</name>
<feature type="domain" description="Zn(2)-C6 fungal-type" evidence="7">
    <location>
        <begin position="56"/>
        <end position="84"/>
    </location>
</feature>
<dbReference type="GO" id="GO:0005634">
    <property type="term" value="C:nucleus"/>
    <property type="evidence" value="ECO:0007669"/>
    <property type="project" value="UniProtKB-SubCell"/>
</dbReference>
<feature type="region of interest" description="Disordered" evidence="6">
    <location>
        <begin position="186"/>
        <end position="232"/>
    </location>
</feature>
<proteinExistence type="predicted"/>
<evidence type="ECO:0000313" key="8">
    <source>
        <dbReference type="EMBL" id="KMM63759.1"/>
    </source>
</evidence>
<dbReference type="PROSITE" id="PS50048">
    <property type="entry name" value="ZN2_CY6_FUNGAL_2"/>
    <property type="match status" value="1"/>
</dbReference>
<evidence type="ECO:0000256" key="4">
    <source>
        <dbReference type="ARBA" id="ARBA00023163"/>
    </source>
</evidence>
<dbReference type="Pfam" id="PF11951">
    <property type="entry name" value="Fungal_trans_2"/>
    <property type="match status" value="1"/>
</dbReference>
<dbReference type="GO" id="GO:0008270">
    <property type="term" value="F:zinc ion binding"/>
    <property type="evidence" value="ECO:0007669"/>
    <property type="project" value="InterPro"/>
</dbReference>
<evidence type="ECO:0000256" key="3">
    <source>
        <dbReference type="ARBA" id="ARBA00023125"/>
    </source>
</evidence>
<evidence type="ECO:0000259" key="7">
    <source>
        <dbReference type="PROSITE" id="PS50048"/>
    </source>
</evidence>